<dbReference type="InterPro" id="IPR007863">
    <property type="entry name" value="Peptidase_M16_C"/>
</dbReference>
<keyword evidence="2" id="KW-0378">Hydrolase</keyword>
<dbReference type="PANTHER" id="PTHR11851:SF49">
    <property type="entry name" value="MITOCHONDRIAL-PROCESSING PEPTIDASE SUBUNIT ALPHA"/>
    <property type="match status" value="1"/>
</dbReference>
<dbReference type="PROSITE" id="PS51257">
    <property type="entry name" value="PROKAR_LIPOPROTEIN"/>
    <property type="match status" value="1"/>
</dbReference>
<feature type="domain" description="Peptidase M16 N-terminal" evidence="4">
    <location>
        <begin position="72"/>
        <end position="195"/>
    </location>
</feature>
<accession>A0ABT9H683</accession>
<gene>
    <name evidence="6" type="ORF">Q9K01_04235</name>
</gene>
<dbReference type="SUPFAM" id="SSF63411">
    <property type="entry name" value="LuxS/MPP-like metallohydrolase"/>
    <property type="match status" value="4"/>
</dbReference>
<feature type="domain" description="Peptidase M16 C-terminal" evidence="5">
    <location>
        <begin position="708"/>
        <end position="888"/>
    </location>
</feature>
<dbReference type="PANTHER" id="PTHR11851">
    <property type="entry name" value="METALLOPROTEASE"/>
    <property type="match status" value="1"/>
</dbReference>
<evidence type="ECO:0000256" key="2">
    <source>
        <dbReference type="ARBA" id="ARBA00023049"/>
    </source>
</evidence>
<proteinExistence type="inferred from homology"/>
<sequence>MIRLLSTSLIALSVAACSTTAAEPLASASAAAVADRPAANAAVPIEPAPLSELVAEVELPFEKFTLDNGLTVVVHEDRKAPLVGVSVWYDVGSKHEPAGKTGFAHLFEHLMFNGTENAPADWFEYIQQMGGTDVNGTTSPDRTNYFQTVPTGALDRILMLESDRMGHLLDAVTQEKLDNQRGVVQNEKRQGDNNPFGLLRYEIFENLFPKGHRYHHSTIGSMGDLDAASMEDVQSWFRDHYGPNNAVLVLAGDIDTATARAKVEKWFGAIPAGPEVVDPVVTVPTLPAEKTKVTTDNIATTRLFRMWTVPGSNSPEAVPLNLASAVLGGLSSSRLDNALVREDPVAVSVSTFNYTLEDAGVFVVQADVKPGVDPAEVAAKLDAQIAEFIATGPTADELERAKVSSMAGVIRGLESVGGFGGKAPQLAAGELYMGDPGHVEKELAQMAAATPEQVRDLTRTWLSRPVFNLVFNPGERTEGGENRGGAATGANAAGLPSLAELTQANYCKPEFCEPVSLATFMQAERDTLPEIGTLSGLEFPDIERATLSNGMEVYFAQREAVPTVSVLVEFDAGRAAETRADLGTQRLMLATMDEGTRRLNSTEFAIAQERLAANISAGFNADWTTFSLDGLSPNLAPSLELLAEFIRQPGFRTGDIERSRAKLLNALTAELKEPNQLADRALRRTLYGDHPYGLPSSGLGSAQRLQALTASDLQAFHDRWLRPDTARIYVVGDTTLAEATRLLEASFGDWQAPASPAPQRGYDAPIPTPHQRIVLLDRPNSPQSVIYGGQVLDLRGATDDLTLLGASNEALSGGFLSRINMNLRETKGWSYGAGGGIGTALDRVYYGVRAPVQADRTADAITEVQREIDEFVTTRGVEPNELERIVNSNMRELPGQFETAGDVLGGVVTIVRYNRDDDYYEKLADTYRTLSAAELDAIARATFVEDDIVYVVVGDAAVVRPQLEALDLEVEEITLEE</sequence>
<dbReference type="InterPro" id="IPR011765">
    <property type="entry name" value="Pept_M16_N"/>
</dbReference>
<dbReference type="InterPro" id="IPR011249">
    <property type="entry name" value="Metalloenz_LuxS/M16"/>
</dbReference>
<dbReference type="Pfam" id="PF00675">
    <property type="entry name" value="Peptidase_M16"/>
    <property type="match status" value="2"/>
</dbReference>
<keyword evidence="7" id="KW-1185">Reference proteome</keyword>
<reference evidence="6 7" key="1">
    <citation type="submission" date="2023-08" db="EMBL/GenBank/DDBJ databases">
        <title>genomic of DY56.</title>
        <authorList>
            <person name="Wang Y."/>
        </authorList>
    </citation>
    <scope>NUCLEOTIDE SEQUENCE [LARGE SCALE GENOMIC DNA]</scope>
    <source>
        <strain evidence="6 7">DY56-A-20</strain>
    </source>
</reference>
<feature type="domain" description="Peptidase M16 C-terminal" evidence="5">
    <location>
        <begin position="229"/>
        <end position="402"/>
    </location>
</feature>
<evidence type="ECO:0000313" key="7">
    <source>
        <dbReference type="Proteomes" id="UP001235664"/>
    </source>
</evidence>
<feature type="chain" id="PRO_5046234603" evidence="3">
    <location>
        <begin position="22"/>
        <end position="977"/>
    </location>
</feature>
<evidence type="ECO:0000256" key="3">
    <source>
        <dbReference type="SAM" id="SignalP"/>
    </source>
</evidence>
<dbReference type="RefSeq" id="WP_305928944.1">
    <property type="nucleotide sequence ID" value="NZ_JAVAIL010000001.1"/>
</dbReference>
<keyword evidence="2" id="KW-0482">Metalloprotease</keyword>
<dbReference type="Pfam" id="PF05193">
    <property type="entry name" value="Peptidase_M16_C"/>
    <property type="match status" value="2"/>
</dbReference>
<protein>
    <submittedName>
        <fullName evidence="6">Pitrilysin family protein</fullName>
    </submittedName>
</protein>
<dbReference type="Gene3D" id="3.30.830.10">
    <property type="entry name" value="Metalloenzyme, LuxS/M16 peptidase-like"/>
    <property type="match status" value="4"/>
</dbReference>
<dbReference type="EMBL" id="JAVAIL010000001">
    <property type="protein sequence ID" value="MDP4538830.1"/>
    <property type="molecule type" value="Genomic_DNA"/>
</dbReference>
<evidence type="ECO:0000313" key="6">
    <source>
        <dbReference type="EMBL" id="MDP4538830.1"/>
    </source>
</evidence>
<feature type="signal peptide" evidence="3">
    <location>
        <begin position="1"/>
        <end position="21"/>
    </location>
</feature>
<dbReference type="InterPro" id="IPR050361">
    <property type="entry name" value="MPP/UQCRC_Complex"/>
</dbReference>
<evidence type="ECO:0000259" key="5">
    <source>
        <dbReference type="Pfam" id="PF05193"/>
    </source>
</evidence>
<dbReference type="Proteomes" id="UP001235664">
    <property type="component" value="Unassembled WGS sequence"/>
</dbReference>
<keyword evidence="3" id="KW-0732">Signal</keyword>
<comment type="caution">
    <text evidence="6">The sequence shown here is derived from an EMBL/GenBank/DDBJ whole genome shotgun (WGS) entry which is preliminary data.</text>
</comment>
<organism evidence="6 7">
    <name type="scientific">Qipengyuania benthica</name>
    <dbReference type="NCBI Taxonomy" id="3067651"/>
    <lineage>
        <taxon>Bacteria</taxon>
        <taxon>Pseudomonadati</taxon>
        <taxon>Pseudomonadota</taxon>
        <taxon>Alphaproteobacteria</taxon>
        <taxon>Sphingomonadales</taxon>
        <taxon>Erythrobacteraceae</taxon>
        <taxon>Qipengyuania</taxon>
    </lineage>
</organism>
<keyword evidence="2" id="KW-0645">Protease</keyword>
<comment type="similarity">
    <text evidence="1">Belongs to the peptidase M16 family.</text>
</comment>
<name>A0ABT9H683_9SPHN</name>
<feature type="domain" description="Peptidase M16 N-terminal" evidence="4">
    <location>
        <begin position="559"/>
        <end position="695"/>
    </location>
</feature>
<evidence type="ECO:0000256" key="1">
    <source>
        <dbReference type="ARBA" id="ARBA00007261"/>
    </source>
</evidence>
<evidence type="ECO:0000259" key="4">
    <source>
        <dbReference type="Pfam" id="PF00675"/>
    </source>
</evidence>